<keyword evidence="3" id="KW-1185">Reference proteome</keyword>
<accession>A0A2P8DRI9</accession>
<dbReference type="EMBL" id="PYGF01000016">
    <property type="protein sequence ID" value="PSK99832.1"/>
    <property type="molecule type" value="Genomic_DNA"/>
</dbReference>
<dbReference type="Pfam" id="PF04371">
    <property type="entry name" value="PAD_porph"/>
    <property type="match status" value="2"/>
</dbReference>
<dbReference type="AlphaFoldDB" id="A0A2P8DRI9"/>
<dbReference type="SUPFAM" id="SSF55909">
    <property type="entry name" value="Pentein"/>
    <property type="match status" value="2"/>
</dbReference>
<proteinExistence type="predicted"/>
<dbReference type="InterPro" id="IPR007466">
    <property type="entry name" value="Peptidyl-Arg-deiminase_porph"/>
</dbReference>
<gene>
    <name evidence="2" type="ORF">CLV48_11622</name>
</gene>
<evidence type="ECO:0000256" key="1">
    <source>
        <dbReference type="ARBA" id="ARBA00022801"/>
    </source>
</evidence>
<dbReference type="RefSeq" id="WP_106568863.1">
    <property type="nucleotide sequence ID" value="NZ_PYGF01000016.1"/>
</dbReference>
<reference evidence="2 3" key="1">
    <citation type="submission" date="2018-03" db="EMBL/GenBank/DDBJ databases">
        <title>Genomic Encyclopedia of Archaeal and Bacterial Type Strains, Phase II (KMG-II): from individual species to whole genera.</title>
        <authorList>
            <person name="Goeker M."/>
        </authorList>
    </citation>
    <scope>NUCLEOTIDE SEQUENCE [LARGE SCALE GENOMIC DNA]</scope>
    <source>
        <strain evidence="2 3">DSM 28057</strain>
    </source>
</reference>
<keyword evidence="1" id="KW-0378">Hydrolase</keyword>
<evidence type="ECO:0000313" key="2">
    <source>
        <dbReference type="EMBL" id="PSK99832.1"/>
    </source>
</evidence>
<dbReference type="PANTHER" id="PTHR31377:SF0">
    <property type="entry name" value="AGMATINE DEIMINASE-RELATED"/>
    <property type="match status" value="1"/>
</dbReference>
<protein>
    <submittedName>
        <fullName evidence="2">Peptidyl-arginine deiminase</fullName>
    </submittedName>
</protein>
<comment type="caution">
    <text evidence="2">The sequence shown here is derived from an EMBL/GenBank/DDBJ whole genome shotgun (WGS) entry which is preliminary data.</text>
</comment>
<dbReference type="OrthoDB" id="9808013at2"/>
<dbReference type="PANTHER" id="PTHR31377">
    <property type="entry name" value="AGMATINE DEIMINASE-RELATED"/>
    <property type="match status" value="1"/>
</dbReference>
<dbReference type="Gene3D" id="3.75.10.10">
    <property type="entry name" value="L-arginine/glycine Amidinotransferase, Chain A"/>
    <property type="match status" value="2"/>
</dbReference>
<dbReference type="GO" id="GO:0009446">
    <property type="term" value="P:putrescine biosynthetic process"/>
    <property type="evidence" value="ECO:0007669"/>
    <property type="project" value="InterPro"/>
</dbReference>
<organism evidence="2 3">
    <name type="scientific">Cecembia rubra</name>
    <dbReference type="NCBI Taxonomy" id="1485585"/>
    <lineage>
        <taxon>Bacteria</taxon>
        <taxon>Pseudomonadati</taxon>
        <taxon>Bacteroidota</taxon>
        <taxon>Cytophagia</taxon>
        <taxon>Cytophagales</taxon>
        <taxon>Cyclobacteriaceae</taxon>
        <taxon>Cecembia</taxon>
    </lineage>
</organism>
<name>A0A2P8DRI9_9BACT</name>
<evidence type="ECO:0000313" key="3">
    <source>
        <dbReference type="Proteomes" id="UP000240708"/>
    </source>
</evidence>
<sequence length="227" mass="25957">MKKLALFTILVLILFTCKQEHQDPTAFYMPGEFEPHEAVWFGTWIMGEWATDYKRVMSEVMKAIDAHVQIKMASPSDSIMQIAQKKLDSLGVDISKIQFFVMPGEAHWIRDHGAAFVVNHQGELGAVDFEWNGYGSLDWRVLRDSTILDSLEIFREKTRTIDRAKVDSLMAVATDAKWIKGNLTIEGLFKQAFPSRKIVFVDALMLNWHGGGIHCSTQQEPERRVLR</sequence>
<dbReference type="Proteomes" id="UP000240708">
    <property type="component" value="Unassembled WGS sequence"/>
</dbReference>
<dbReference type="GO" id="GO:0047632">
    <property type="term" value="F:agmatine deiminase activity"/>
    <property type="evidence" value="ECO:0007669"/>
    <property type="project" value="TreeGrafter"/>
</dbReference>
<dbReference type="GO" id="GO:0004668">
    <property type="term" value="F:protein-arginine deiminase activity"/>
    <property type="evidence" value="ECO:0007669"/>
    <property type="project" value="InterPro"/>
</dbReference>